<dbReference type="Pfam" id="PF20843">
    <property type="entry name" value="Rax2_3"/>
    <property type="match status" value="1"/>
</dbReference>
<evidence type="ECO:0000256" key="4">
    <source>
        <dbReference type="SAM" id="SignalP"/>
    </source>
</evidence>
<dbReference type="InterPro" id="IPR024982">
    <property type="entry name" value="Rax2-like_C"/>
</dbReference>
<dbReference type="SMART" id="SM00326">
    <property type="entry name" value="SH3"/>
    <property type="match status" value="1"/>
</dbReference>
<keyword evidence="1 2" id="KW-0728">SH3 domain</keyword>
<organism evidence="6 7">
    <name type="scientific">Phlebiopsis gigantea (strain 11061_1 CR5-6)</name>
    <name type="common">White-rot fungus</name>
    <name type="synonym">Peniophora gigantea</name>
    <dbReference type="NCBI Taxonomy" id="745531"/>
    <lineage>
        <taxon>Eukaryota</taxon>
        <taxon>Fungi</taxon>
        <taxon>Dikarya</taxon>
        <taxon>Basidiomycota</taxon>
        <taxon>Agaricomycotina</taxon>
        <taxon>Agaricomycetes</taxon>
        <taxon>Polyporales</taxon>
        <taxon>Phanerochaetaceae</taxon>
        <taxon>Phlebiopsis</taxon>
    </lineage>
</organism>
<keyword evidence="3" id="KW-0812">Transmembrane</keyword>
<dbReference type="Gene3D" id="2.30.30.40">
    <property type="entry name" value="SH3 Domains"/>
    <property type="match status" value="1"/>
</dbReference>
<dbReference type="Pfam" id="PF12768">
    <property type="entry name" value="Rax2"/>
    <property type="match status" value="3"/>
</dbReference>
<feature type="domain" description="SH3" evidence="5">
    <location>
        <begin position="1365"/>
        <end position="1422"/>
    </location>
</feature>
<dbReference type="InterPro" id="IPR011043">
    <property type="entry name" value="Gal_Oxase/kelch_b-propeller"/>
</dbReference>
<reference evidence="6 7" key="1">
    <citation type="journal article" date="2014" name="PLoS Genet.">
        <title>Analysis of the Phlebiopsis gigantea genome, transcriptome and secretome provides insight into its pioneer colonization strategies of wood.</title>
        <authorList>
            <person name="Hori C."/>
            <person name="Ishida T."/>
            <person name="Igarashi K."/>
            <person name="Samejima M."/>
            <person name="Suzuki H."/>
            <person name="Master E."/>
            <person name="Ferreira P."/>
            <person name="Ruiz-Duenas F.J."/>
            <person name="Held B."/>
            <person name="Canessa P."/>
            <person name="Larrondo L.F."/>
            <person name="Schmoll M."/>
            <person name="Druzhinina I.S."/>
            <person name="Kubicek C.P."/>
            <person name="Gaskell J.A."/>
            <person name="Kersten P."/>
            <person name="St John F."/>
            <person name="Glasner J."/>
            <person name="Sabat G."/>
            <person name="Splinter BonDurant S."/>
            <person name="Syed K."/>
            <person name="Yadav J."/>
            <person name="Mgbeahuruike A.C."/>
            <person name="Kovalchuk A."/>
            <person name="Asiegbu F.O."/>
            <person name="Lackner G."/>
            <person name="Hoffmeister D."/>
            <person name="Rencoret J."/>
            <person name="Gutierrez A."/>
            <person name="Sun H."/>
            <person name="Lindquist E."/>
            <person name="Barry K."/>
            <person name="Riley R."/>
            <person name="Grigoriev I.V."/>
            <person name="Henrissat B."/>
            <person name="Kues U."/>
            <person name="Berka R.M."/>
            <person name="Martinez A.T."/>
            <person name="Covert S.F."/>
            <person name="Blanchette R.A."/>
            <person name="Cullen D."/>
        </authorList>
    </citation>
    <scope>NUCLEOTIDE SEQUENCE [LARGE SCALE GENOMIC DNA]</scope>
    <source>
        <strain evidence="6 7">11061_1 CR5-6</strain>
    </source>
</reference>
<gene>
    <name evidence="6" type="ORF">PHLGIDRAFT_72412</name>
</gene>
<dbReference type="Pfam" id="PF20842">
    <property type="entry name" value="Rax2_2"/>
    <property type="match status" value="1"/>
</dbReference>
<dbReference type="InterPro" id="IPR048265">
    <property type="entry name" value="Rax2-like_third"/>
</dbReference>
<keyword evidence="4" id="KW-0732">Signal</keyword>
<evidence type="ECO:0000259" key="5">
    <source>
        <dbReference type="PROSITE" id="PS50002"/>
    </source>
</evidence>
<name>A0A0C3S9Y4_PHLG1</name>
<dbReference type="GO" id="GO:1902929">
    <property type="term" value="C:plasma membrane of growing cell tip"/>
    <property type="evidence" value="ECO:0007669"/>
    <property type="project" value="TreeGrafter"/>
</dbReference>
<keyword evidence="3" id="KW-0472">Membrane</keyword>
<dbReference type="SUPFAM" id="SSF50965">
    <property type="entry name" value="Galactose oxidase, central domain"/>
    <property type="match status" value="3"/>
</dbReference>
<dbReference type="InterPro" id="IPR036028">
    <property type="entry name" value="SH3-like_dom_sf"/>
</dbReference>
<dbReference type="PROSITE" id="PS50002">
    <property type="entry name" value="SH3"/>
    <property type="match status" value="1"/>
</dbReference>
<dbReference type="Proteomes" id="UP000053257">
    <property type="component" value="Unassembled WGS sequence"/>
</dbReference>
<feature type="chain" id="PRO_5002181298" description="SH3 domain-containing protein" evidence="4">
    <location>
        <begin position="20"/>
        <end position="1422"/>
    </location>
</feature>
<dbReference type="PANTHER" id="PTHR31778:SF2">
    <property type="entry name" value="BUD SITE SELECTION PROTEIN RAX2"/>
    <property type="match status" value="1"/>
</dbReference>
<keyword evidence="3" id="KW-1133">Transmembrane helix</keyword>
<evidence type="ECO:0000256" key="2">
    <source>
        <dbReference type="PROSITE-ProRule" id="PRU00192"/>
    </source>
</evidence>
<keyword evidence="7" id="KW-1185">Reference proteome</keyword>
<feature type="transmembrane region" description="Helical" evidence="3">
    <location>
        <begin position="1244"/>
        <end position="1275"/>
    </location>
</feature>
<evidence type="ECO:0000256" key="3">
    <source>
        <dbReference type="SAM" id="Phobius"/>
    </source>
</evidence>
<dbReference type="SUPFAM" id="SSF50044">
    <property type="entry name" value="SH3-domain"/>
    <property type="match status" value="1"/>
</dbReference>
<dbReference type="EMBL" id="KN840514">
    <property type="protein sequence ID" value="KIP06590.1"/>
    <property type="molecule type" value="Genomic_DNA"/>
</dbReference>
<evidence type="ECO:0000313" key="7">
    <source>
        <dbReference type="Proteomes" id="UP000053257"/>
    </source>
</evidence>
<dbReference type="HOGENOM" id="CLU_005863_1_0_1"/>
<dbReference type="Gene3D" id="2.120.10.80">
    <property type="entry name" value="Kelch-type beta propeller"/>
    <property type="match status" value="2"/>
</dbReference>
<proteinExistence type="predicted"/>
<sequence>MTRHIPPLLLLLCPSLALAGLPLVDFDRMGKVGLAGAFAGLDLFSNSSSSSLQFDPSTSSLLSRNNGGSLTHIASTNQGGSVFAACALGDNYYVAGSFSSIGGASVSNIASYDTSSNSFSALGSNGPNGEVNAVYCDSTQNNVWVGGRFTSPASAVAIWSTQSKSWSTPPFGGLSGEVLSIITNASQTSLFFSGSFLTAFGNGTLTLNDTNNPNVPFSAGATPFSSSLVPVPLNASDVTPSASSTESGFTDVTNILCPAGADGPGNTWFSQDGTKGVITMRKFAFLSANGIRIGNTFLEGRGTTGFSVTTIPDNAVRELQYLDPTTGKNQTCTDPCPLLTDSAIPYQDFLFTDSGLDITGFILTLSEWQGAGPGLHLLQLLSSGAFASSVSSENAQSCFAPSASTAKQTGNWVEKDANTNIPGTIQAVLVSDVDVGTPSSQGPTFTWMPYVSASGVYDVNLLVPGCTNFQDCALRTSVQVTVFPGGGLNPTIQTVSQQNTADQIFTVYQGPIVPTSESFSMTVNMALADSPAGQGQGGKYELVADRVQLVLRSANVTGATSTTGTGSANVTSTGVATGFGFLEWPLKGGATVNASSDISNSSLTPLDNVGFQLFRAMGSSNVQSSGDSITTIAQDTSGTLYLGGQFNLSSGSASGASNVVSFKNGQLASLTNNGLNGVVTSMILSGSKLFVGGSFTDTTSSSALGKLNNVAAYDTQANQWVPLQAGLDGPVTSLVVDEDGLLLVAGNFTTVVGGDSAAGFAAWNTTTKAWVNPGGFLVGKMTFVGNGTTPAKGQGQGQVVAGNVEASVAFGASGFVMLQNAADNNNGTPEVTPLNIQLQSSVFTNGTGSVTTKAKRHAHSAAHSSSAIAWIPRISGLFKRQSTTSATLAPLPSVTPATAPAVLAGAFWTNSSSSREVVILGGNFSFTTSSGSTSQNLAVYDPESAIVTELRGNSVNGTVHSLLVSGNDLYVGGTFTVSGTSFNGFAVYDLDRAQWDTVGAEAFSASSGDVVVRSITESPSQSNTLVVAGSFAQVGNTPCRAVCSYDTQSKSFSALGNGVQGETAAVAYAGDRRDSIVIAGSLALADGTAANVAEFTISNKSWAAVGASSQLPGPVTAMEVNDGNSSSIFAAGQSPDGSSSFLYFWNGQTWTNVGSGFEAGTDFTQLVMVPLQNTHSENSIVESDRMLWISGSLSDSNFGNASSALFDGEQVIPYIISTSESGDPGVVASLFRSFATFSFTQKHFLATGIVILISIAIAAGVVFLLSLIGILWTLFSRKDERLDKFDPAEYDDDDSTTHRPSSLLEHINAATRTTIIGQSPFAAQDNEEKVAAAGASSDPFGPDASNFARAETPSDAIGGALGSEELSRPARARYSFDGKGDGELSMTAGQEIEILDDGDAAWWYARDTRTGKEGVVPAAYCY</sequence>
<dbReference type="InterPro" id="IPR048266">
    <property type="entry name" value="Rax2-like_second"/>
</dbReference>
<dbReference type="InterPro" id="IPR001452">
    <property type="entry name" value="SH3_domain"/>
</dbReference>
<evidence type="ECO:0000313" key="6">
    <source>
        <dbReference type="EMBL" id="KIP06590.1"/>
    </source>
</evidence>
<feature type="signal peptide" evidence="4">
    <location>
        <begin position="1"/>
        <end position="19"/>
    </location>
</feature>
<accession>A0A0C3S9Y4</accession>
<dbReference type="Pfam" id="PF00018">
    <property type="entry name" value="SH3_1"/>
    <property type="match status" value="1"/>
</dbReference>
<dbReference type="STRING" id="745531.A0A0C3S9Y4"/>
<dbReference type="PANTHER" id="PTHR31778">
    <property type="entry name" value="BUD SITE SELECTION PROTEIN RAX2"/>
    <property type="match status" value="1"/>
</dbReference>
<dbReference type="InterPro" id="IPR015915">
    <property type="entry name" value="Kelch-typ_b-propeller"/>
</dbReference>
<protein>
    <recommendedName>
        <fullName evidence="5">SH3 domain-containing protein</fullName>
    </recommendedName>
</protein>
<dbReference type="OrthoDB" id="2503993at2759"/>
<evidence type="ECO:0000256" key="1">
    <source>
        <dbReference type="ARBA" id="ARBA00022443"/>
    </source>
</evidence>